<dbReference type="EMBL" id="MJFZ01000466">
    <property type="protein sequence ID" value="RAW28806.1"/>
    <property type="molecule type" value="Genomic_DNA"/>
</dbReference>
<dbReference type="VEuPathDB" id="FungiDB:PC110_g14817"/>
<feature type="compositionally biased region" description="Polar residues" evidence="1">
    <location>
        <begin position="54"/>
        <end position="76"/>
    </location>
</feature>
<evidence type="ECO:0000256" key="1">
    <source>
        <dbReference type="SAM" id="MobiDB-lite"/>
    </source>
</evidence>
<proteinExistence type="predicted"/>
<protein>
    <submittedName>
        <fullName evidence="2">Uncharacterized protein</fullName>
    </submittedName>
</protein>
<dbReference type="Proteomes" id="UP000251314">
    <property type="component" value="Unassembled WGS sequence"/>
</dbReference>
<dbReference type="AlphaFoldDB" id="A0A329RZ09"/>
<feature type="compositionally biased region" description="Polar residues" evidence="1">
    <location>
        <begin position="1"/>
        <end position="15"/>
    </location>
</feature>
<accession>A0A329RZ09</accession>
<gene>
    <name evidence="2" type="ORF">PC110_g14817</name>
</gene>
<feature type="region of interest" description="Disordered" evidence="1">
    <location>
        <begin position="1"/>
        <end position="76"/>
    </location>
</feature>
<reference evidence="2 3" key="1">
    <citation type="submission" date="2018-01" db="EMBL/GenBank/DDBJ databases">
        <title>Draft genome of the strawberry crown rot pathogen Phytophthora cactorum.</title>
        <authorList>
            <person name="Armitage A.D."/>
            <person name="Lysoe E."/>
            <person name="Nellist C.F."/>
            <person name="Harrison R.J."/>
            <person name="Brurberg M.B."/>
        </authorList>
    </citation>
    <scope>NUCLEOTIDE SEQUENCE [LARGE SCALE GENOMIC DNA]</scope>
    <source>
        <strain evidence="2 3">10300</strain>
    </source>
</reference>
<dbReference type="OrthoDB" id="128115at2759"/>
<evidence type="ECO:0000313" key="3">
    <source>
        <dbReference type="Proteomes" id="UP000251314"/>
    </source>
</evidence>
<evidence type="ECO:0000313" key="2">
    <source>
        <dbReference type="EMBL" id="RAW28806.1"/>
    </source>
</evidence>
<organism evidence="2 3">
    <name type="scientific">Phytophthora cactorum</name>
    <dbReference type="NCBI Taxonomy" id="29920"/>
    <lineage>
        <taxon>Eukaryota</taxon>
        <taxon>Sar</taxon>
        <taxon>Stramenopiles</taxon>
        <taxon>Oomycota</taxon>
        <taxon>Peronosporomycetes</taxon>
        <taxon>Peronosporales</taxon>
        <taxon>Peronosporaceae</taxon>
        <taxon>Phytophthora</taxon>
    </lineage>
</organism>
<name>A0A329RZ09_9STRA</name>
<sequence>MYAGAQWSSDVSNATVPKKTTESAQTDISVAPDAETPDEMKIPLSEILKKSRESGNSQRNPEVSSVEIGTQAGSEISDVGSQTTIDTRNRNVQATPKTTEVGIETELPTMVDSFTTTDEKVFDEETIEAINWIKKLYKKNPNWASLKVKPIKTNGSIDTKRYIGKRGNLYKYANNKRSESKFIDWVATRREIENILYSGESNSIDEVDAMRGEDKDQRYSNFWKKRPADSQIHSERKLPAVAIWEHDSSSDTMMDEKRAKAAVKMMISVYSKKFKGFNITVIPVLKDGTELKEAEVFIDTKGLLNIKNHTGKPLPAKLRELSWLLTLQRLMDIIETKGVTIEFKPEETNTLAANPSRFQPTTGFWLKGKSTGDYNDINLPTTSMAESDAKTIILDYFHAAHHEVNVFPIHLTPVKLDGTVDKLGRYFYWFKNDKKGIDELRMMTQLGDISSPKNSKDFFKKIDWTKTLEKLLDSFEYLEKNHKYMDVSTKPELKGRGLRGAGVAPLEGVVRRGRTYNLNEIQGLATPSAYVYRQLGSKYIRIPDLDNKNLVIVQPNRRKCGPKRQIGEGLQSMIRTLAFKQHIDQAAYDKLSIDDKKLFKEILAITHLQYNFHDRLEDPLESLKAEYDKLKGELELETMFFFNPRIIASSGGSYGDNADLNIAELKSIMKNLIIRDRPQQTQAAVWATDLDKSIKKSETSTQTEGGRVWAYQPKKKSKAVKTFAL</sequence>
<comment type="caution">
    <text evidence="2">The sequence shown here is derived from an EMBL/GenBank/DDBJ whole genome shotgun (WGS) entry which is preliminary data.</text>
</comment>
<keyword evidence="3" id="KW-1185">Reference proteome</keyword>